<feature type="compositionally biased region" description="Polar residues" evidence="3">
    <location>
        <begin position="240"/>
        <end position="272"/>
    </location>
</feature>
<dbReference type="PRINTS" id="PR00633">
    <property type="entry name" value="RCCNDNSATION"/>
</dbReference>
<dbReference type="Pfam" id="PF25390">
    <property type="entry name" value="WD40_RLD"/>
    <property type="match status" value="1"/>
</dbReference>
<dbReference type="InterPro" id="IPR009091">
    <property type="entry name" value="RCC1/BLIP-II"/>
</dbReference>
<dbReference type="Pfam" id="PF03564">
    <property type="entry name" value="DUF1759"/>
    <property type="match status" value="1"/>
</dbReference>
<feature type="compositionally biased region" description="Basic and acidic residues" evidence="3">
    <location>
        <begin position="226"/>
        <end position="238"/>
    </location>
</feature>
<sequence>MASDLIVLNRRKGSIRGQSTKLRTFIEKGEHLIESTVITQLDILSRTSSRFEELRNEYYRTVSDNDFDQVESNLSELEDEILKIEVSLKSILHDLKSTSVSNSTNGAIIKESIDKVTSIRLPEIPLPLFNGKIEEWNSFKQQFLNLINDNPNLTENQKCYYLRSCLRNDAKLIETSEDTYDSLLKALVERFENKRLLGIYSLSSKSMFSSKTMNSKKRKADDDDSSDSKESFKDKIMENESANINTSNCGSDECGNSTDQQTSDNGGSSEEPGTSEKVFEEQCNDSVNQSSDHREEQKQTRLEGPETAGVLLFCGGTNWDLIGRRELPKNAKDAVGKNLWGPHRLASLQGIRVTGVFSGSCAVHSVIIIEGGQVMTWGRNDKGQLGHCDNKRRDIPTIVETLKDHNIISAACGRSHTLFLSERGIVYATGDNKMGQCGVGSQNNAINIPTKVSFKGRSIIKVACGAEFSVIVDVKGGMYSFGCPEYGQLGHNSDGVYFVTSNKLSFRCELTPKRIIAFIEKTREGHVSLVDDVQIMSVACGINHTVAIDTKKRCYSFGFGGYGRLGHAEQKDEKVPRLIKAFDGPRNVSGVKKVFAGGTYSMAINELDVLFFWGQNKRTGEATMYPKPVQDLVGWQVRDVGCSNCSIVCVADESVISWGPSPTYGELGYGESRPKSSTTPQEVKPLDGIHIHNVACGYGHTLLIARDDSEEERNKINQLPEYSP</sequence>
<evidence type="ECO:0000256" key="1">
    <source>
        <dbReference type="ARBA" id="ARBA00022737"/>
    </source>
</evidence>
<dbReference type="AlphaFoldDB" id="A0A8T0E5R3"/>
<feature type="compositionally biased region" description="Basic and acidic residues" evidence="3">
    <location>
        <begin position="291"/>
        <end position="304"/>
    </location>
</feature>
<dbReference type="EMBL" id="JABXBU010002231">
    <property type="protein sequence ID" value="KAF8765191.1"/>
    <property type="molecule type" value="Genomic_DNA"/>
</dbReference>
<name>A0A8T0E5R3_ARGBR</name>
<evidence type="ECO:0000256" key="2">
    <source>
        <dbReference type="PROSITE-ProRule" id="PRU00235"/>
    </source>
</evidence>
<dbReference type="Gene3D" id="2.130.10.30">
    <property type="entry name" value="Regulator of chromosome condensation 1/beta-lactamase-inhibitor protein II"/>
    <property type="match status" value="2"/>
</dbReference>
<dbReference type="InterPro" id="IPR028641">
    <property type="entry name" value="RCC2"/>
</dbReference>
<reference evidence="5" key="1">
    <citation type="journal article" date="2020" name="bioRxiv">
        <title>Chromosome-level reference genome of the European wasp spider Argiope bruennichi: a resource for studies on range expansion and evolutionary adaptation.</title>
        <authorList>
            <person name="Sheffer M.M."/>
            <person name="Hoppe A."/>
            <person name="Krehenwinkel H."/>
            <person name="Uhl G."/>
            <person name="Kuss A.W."/>
            <person name="Jensen L."/>
            <person name="Jensen C."/>
            <person name="Gillespie R.G."/>
            <person name="Hoff K.J."/>
            <person name="Prost S."/>
        </authorList>
    </citation>
    <scope>NUCLEOTIDE SEQUENCE</scope>
</reference>
<feature type="repeat" description="RCC1" evidence="2">
    <location>
        <begin position="476"/>
        <end position="551"/>
    </location>
</feature>
<accession>A0A8T0E5R3</accession>
<dbReference type="SUPFAM" id="SSF50985">
    <property type="entry name" value="RCC1/BLIP-II"/>
    <property type="match status" value="1"/>
</dbReference>
<feature type="repeat" description="RCC1" evidence="2">
    <location>
        <begin position="424"/>
        <end position="475"/>
    </location>
</feature>
<protein>
    <submittedName>
        <fullName evidence="5">Protein RCC2 like protein</fullName>
    </submittedName>
</protein>
<dbReference type="GO" id="GO:0031267">
    <property type="term" value="F:small GTPase binding"/>
    <property type="evidence" value="ECO:0007669"/>
    <property type="project" value="TreeGrafter"/>
</dbReference>
<comment type="caution">
    <text evidence="5">The sequence shown here is derived from an EMBL/GenBank/DDBJ whole genome shotgun (WGS) entry which is preliminary data.</text>
</comment>
<feature type="repeat" description="RCC1" evidence="2">
    <location>
        <begin position="653"/>
        <end position="707"/>
    </location>
</feature>
<dbReference type="PROSITE" id="PS00626">
    <property type="entry name" value="RCC1_2"/>
    <property type="match status" value="3"/>
</dbReference>
<dbReference type="PANTHER" id="PTHR46207:SF1">
    <property type="entry name" value="PROTEIN RCC2"/>
    <property type="match status" value="1"/>
</dbReference>
<evidence type="ECO:0000313" key="5">
    <source>
        <dbReference type="EMBL" id="KAF8765191.1"/>
    </source>
</evidence>
<feature type="repeat" description="RCC1" evidence="2">
    <location>
        <begin position="372"/>
        <end position="423"/>
    </location>
</feature>
<proteinExistence type="predicted"/>
<keyword evidence="1" id="KW-0677">Repeat</keyword>
<dbReference type="PANTHER" id="PTHR46207">
    <property type="entry name" value="PROTEIN RCC2"/>
    <property type="match status" value="1"/>
</dbReference>
<evidence type="ECO:0000256" key="3">
    <source>
        <dbReference type="SAM" id="MobiDB-lite"/>
    </source>
</evidence>
<dbReference type="InterPro" id="IPR000408">
    <property type="entry name" value="Reg_chr_condens"/>
</dbReference>
<feature type="domain" description="RCC1-like" evidence="4">
    <location>
        <begin position="333"/>
        <end position="703"/>
    </location>
</feature>
<organism evidence="5 6">
    <name type="scientific">Argiope bruennichi</name>
    <name type="common">Wasp spider</name>
    <name type="synonym">Aranea bruennichi</name>
    <dbReference type="NCBI Taxonomy" id="94029"/>
    <lineage>
        <taxon>Eukaryota</taxon>
        <taxon>Metazoa</taxon>
        <taxon>Ecdysozoa</taxon>
        <taxon>Arthropoda</taxon>
        <taxon>Chelicerata</taxon>
        <taxon>Arachnida</taxon>
        <taxon>Araneae</taxon>
        <taxon>Araneomorphae</taxon>
        <taxon>Entelegynae</taxon>
        <taxon>Araneoidea</taxon>
        <taxon>Araneidae</taxon>
        <taxon>Argiope</taxon>
    </lineage>
</organism>
<evidence type="ECO:0000313" key="6">
    <source>
        <dbReference type="Proteomes" id="UP000807504"/>
    </source>
</evidence>
<reference evidence="5" key="2">
    <citation type="submission" date="2020-06" db="EMBL/GenBank/DDBJ databases">
        <authorList>
            <person name="Sheffer M."/>
        </authorList>
    </citation>
    <scope>NUCLEOTIDE SEQUENCE</scope>
</reference>
<dbReference type="Proteomes" id="UP000807504">
    <property type="component" value="Unassembled WGS sequence"/>
</dbReference>
<feature type="repeat" description="RCC1" evidence="2">
    <location>
        <begin position="552"/>
        <end position="607"/>
    </location>
</feature>
<dbReference type="GO" id="GO:0016020">
    <property type="term" value="C:membrane"/>
    <property type="evidence" value="ECO:0007669"/>
    <property type="project" value="TreeGrafter"/>
</dbReference>
<dbReference type="InterPro" id="IPR005312">
    <property type="entry name" value="DUF1759"/>
</dbReference>
<gene>
    <name evidence="5" type="ORF">HNY73_023179</name>
</gene>
<evidence type="ECO:0000259" key="4">
    <source>
        <dbReference type="Pfam" id="PF25390"/>
    </source>
</evidence>
<feature type="region of interest" description="Disordered" evidence="3">
    <location>
        <begin position="211"/>
        <end position="304"/>
    </location>
</feature>
<keyword evidence="6" id="KW-1185">Reference proteome</keyword>
<dbReference type="InterPro" id="IPR058923">
    <property type="entry name" value="RCC1-like_dom"/>
</dbReference>
<dbReference type="PROSITE" id="PS50012">
    <property type="entry name" value="RCC1_3"/>
    <property type="match status" value="5"/>
</dbReference>